<evidence type="ECO:0000256" key="1">
    <source>
        <dbReference type="PROSITE-ProRule" id="PRU00169"/>
    </source>
</evidence>
<dbReference type="Proteomes" id="UP000050430">
    <property type="component" value="Unassembled WGS sequence"/>
</dbReference>
<dbReference type="Gene3D" id="3.40.50.2300">
    <property type="match status" value="1"/>
</dbReference>
<dbReference type="InterPro" id="IPR001789">
    <property type="entry name" value="Sig_transdc_resp-reg_receiver"/>
</dbReference>
<accession>A0A0P6XLC3</accession>
<keyword evidence="4" id="KW-1185">Reference proteome</keyword>
<dbReference type="STRING" id="229920.ADM99_05310"/>
<dbReference type="OrthoDB" id="9782655at2"/>
<evidence type="ECO:0000313" key="3">
    <source>
        <dbReference type="EMBL" id="KPL72541.1"/>
    </source>
</evidence>
<comment type="caution">
    <text evidence="3">The sequence shown here is derived from an EMBL/GenBank/DDBJ whole genome shotgun (WGS) entry which is preliminary data.</text>
</comment>
<organism evidence="3 4">
    <name type="scientific">Leptolinea tardivitalis</name>
    <dbReference type="NCBI Taxonomy" id="229920"/>
    <lineage>
        <taxon>Bacteria</taxon>
        <taxon>Bacillati</taxon>
        <taxon>Chloroflexota</taxon>
        <taxon>Anaerolineae</taxon>
        <taxon>Anaerolineales</taxon>
        <taxon>Anaerolineaceae</taxon>
        <taxon>Leptolinea</taxon>
    </lineage>
</organism>
<name>A0A0P6XLC3_9CHLR</name>
<reference evidence="3 4" key="1">
    <citation type="submission" date="2015-07" db="EMBL/GenBank/DDBJ databases">
        <title>Genome sequence of Leptolinea tardivitalis DSM 16556.</title>
        <authorList>
            <person name="Hemp J."/>
            <person name="Ward L.M."/>
            <person name="Pace L.A."/>
            <person name="Fischer W.W."/>
        </authorList>
    </citation>
    <scope>NUCLEOTIDE SEQUENCE [LARGE SCALE GENOMIC DNA]</scope>
    <source>
        <strain evidence="3 4">YMTK-2</strain>
    </source>
</reference>
<dbReference type="Gene3D" id="1.10.3210.10">
    <property type="entry name" value="Hypothetical protein af1432"/>
    <property type="match status" value="1"/>
</dbReference>
<dbReference type="SUPFAM" id="SSF52172">
    <property type="entry name" value="CheY-like"/>
    <property type="match status" value="1"/>
</dbReference>
<dbReference type="Pfam" id="PF00072">
    <property type="entry name" value="Response_reg"/>
    <property type="match status" value="1"/>
</dbReference>
<sequence length="392" mass="44259">MTEKTILIVDDEINVLSSLSRTLFEEDLGEIFTAKNGHDAISIIKEKSIPNVIISDYHMPGMNGINLLAKVKEIAPDTTRVLLTGAADMGMALEAVNKGNIFRFLLKPCPSDVFIQAVKDAVRYNQLILSERDLLSKTLNGSIKVLVDILEAQSPFIFTQATRLRKLAHNLAEALDMQERMWEIELAVLLSQIGAVTIPQELLLKNYQKKELLDGEREIINSIPRVGRQLLMNIPRMETIAEAVGDQNCVFWDITEPGSPYRKDISIVSRILKIVLDYDRFRGNLISSVAAINAMKARETEYDPKIFSVFCTKVLQIDEQLAYYATKPKLGEKQIYIDDLKTGMVLTRDVVDRNGILIVAKNTIITEVLLYKLINYFRSQALITPIFIEIDL</sequence>
<dbReference type="InterPro" id="IPR011006">
    <property type="entry name" value="CheY-like_superfamily"/>
</dbReference>
<dbReference type="PANTHER" id="PTHR45228">
    <property type="entry name" value="CYCLIC DI-GMP PHOSPHODIESTERASE TM_0186-RELATED"/>
    <property type="match status" value="1"/>
</dbReference>
<dbReference type="CDD" id="cd17569">
    <property type="entry name" value="REC_HupR-like"/>
    <property type="match status" value="1"/>
</dbReference>
<gene>
    <name evidence="3" type="ORF">ADM99_05310</name>
</gene>
<protein>
    <recommendedName>
        <fullName evidence="2">Response regulatory domain-containing protein</fullName>
    </recommendedName>
</protein>
<dbReference type="PROSITE" id="PS50110">
    <property type="entry name" value="RESPONSE_REGULATORY"/>
    <property type="match status" value="1"/>
</dbReference>
<dbReference type="InterPro" id="IPR052020">
    <property type="entry name" value="Cyclic_di-GMP/3'3'-cGAMP_PDE"/>
</dbReference>
<dbReference type="GO" id="GO:0000160">
    <property type="term" value="P:phosphorelay signal transduction system"/>
    <property type="evidence" value="ECO:0007669"/>
    <property type="project" value="InterPro"/>
</dbReference>
<evidence type="ECO:0000313" key="4">
    <source>
        <dbReference type="Proteomes" id="UP000050430"/>
    </source>
</evidence>
<feature type="modified residue" description="4-aspartylphosphate" evidence="1">
    <location>
        <position position="56"/>
    </location>
</feature>
<keyword evidence="1" id="KW-0597">Phosphoprotein</keyword>
<feature type="domain" description="Response regulatory" evidence="2">
    <location>
        <begin position="5"/>
        <end position="122"/>
    </location>
</feature>
<dbReference type="SMART" id="SM00448">
    <property type="entry name" value="REC"/>
    <property type="match status" value="1"/>
</dbReference>
<dbReference type="Pfam" id="PF13487">
    <property type="entry name" value="HD_5"/>
    <property type="match status" value="1"/>
</dbReference>
<dbReference type="EMBL" id="LGCK01000007">
    <property type="protein sequence ID" value="KPL72541.1"/>
    <property type="molecule type" value="Genomic_DNA"/>
</dbReference>
<proteinExistence type="predicted"/>
<evidence type="ECO:0000259" key="2">
    <source>
        <dbReference type="PROSITE" id="PS50110"/>
    </source>
</evidence>
<dbReference type="PANTHER" id="PTHR45228:SF8">
    <property type="entry name" value="TWO-COMPONENT RESPONSE REGULATOR-RELATED"/>
    <property type="match status" value="1"/>
</dbReference>
<dbReference type="RefSeq" id="WP_062421414.1">
    <property type="nucleotide sequence ID" value="NZ_BBYA01000008.1"/>
</dbReference>
<dbReference type="AlphaFoldDB" id="A0A0P6XLC3"/>